<dbReference type="PANTHER" id="PTHR47368">
    <property type="entry name" value="NUMB"/>
    <property type="match status" value="1"/>
</dbReference>
<keyword evidence="1" id="KW-0597">Phosphoprotein</keyword>
<comment type="caution">
    <text evidence="4">The sequence shown here is derived from an EMBL/GenBank/DDBJ whole genome shotgun (WGS) entry which is preliminary data.</text>
</comment>
<feature type="non-terminal residue" evidence="4">
    <location>
        <position position="1"/>
    </location>
</feature>
<evidence type="ECO:0000256" key="1">
    <source>
        <dbReference type="ARBA" id="ARBA00022553"/>
    </source>
</evidence>
<name>A0ABD0PAP7_CIRMR</name>
<evidence type="ECO:0000259" key="3">
    <source>
        <dbReference type="Pfam" id="PF06311"/>
    </source>
</evidence>
<organism evidence="4 5">
    <name type="scientific">Cirrhinus mrigala</name>
    <name type="common">Mrigala</name>
    <dbReference type="NCBI Taxonomy" id="683832"/>
    <lineage>
        <taxon>Eukaryota</taxon>
        <taxon>Metazoa</taxon>
        <taxon>Chordata</taxon>
        <taxon>Craniata</taxon>
        <taxon>Vertebrata</taxon>
        <taxon>Euteleostomi</taxon>
        <taxon>Actinopterygii</taxon>
        <taxon>Neopterygii</taxon>
        <taxon>Teleostei</taxon>
        <taxon>Ostariophysi</taxon>
        <taxon>Cypriniformes</taxon>
        <taxon>Cyprinidae</taxon>
        <taxon>Labeoninae</taxon>
        <taxon>Labeonini</taxon>
        <taxon>Cirrhinus</taxon>
    </lineage>
</organism>
<dbReference type="InterPro" id="IPR010449">
    <property type="entry name" value="Numb_domain"/>
</dbReference>
<dbReference type="PANTHER" id="PTHR47368:SF5">
    <property type="entry name" value="PROTEIN NUMB HOMOLOG"/>
    <property type="match status" value="1"/>
</dbReference>
<feature type="domain" description="NUMB" evidence="3">
    <location>
        <begin position="52"/>
        <end position="100"/>
    </location>
</feature>
<evidence type="ECO:0000313" key="5">
    <source>
        <dbReference type="Proteomes" id="UP001529510"/>
    </source>
</evidence>
<dbReference type="Proteomes" id="UP001529510">
    <property type="component" value="Unassembled WGS sequence"/>
</dbReference>
<reference evidence="4 5" key="1">
    <citation type="submission" date="2024-05" db="EMBL/GenBank/DDBJ databases">
        <title>Genome sequencing and assembly of Indian major carp, Cirrhinus mrigala (Hamilton, 1822).</title>
        <authorList>
            <person name="Mohindra V."/>
            <person name="Chowdhury L.M."/>
            <person name="Lal K."/>
            <person name="Jena J.K."/>
        </authorList>
    </citation>
    <scope>NUCLEOTIDE SEQUENCE [LARGE SCALE GENOMIC DNA]</scope>
    <source>
        <strain evidence="4">CM1030</strain>
        <tissue evidence="4">Blood</tissue>
    </source>
</reference>
<gene>
    <name evidence="4" type="ORF">M9458_035277</name>
</gene>
<feature type="non-terminal residue" evidence="4">
    <location>
        <position position="102"/>
    </location>
</feature>
<dbReference type="AlphaFoldDB" id="A0ABD0PAP7"/>
<feature type="compositionally biased region" description="Basic and acidic residues" evidence="2">
    <location>
        <begin position="93"/>
        <end position="102"/>
    </location>
</feature>
<sequence length="102" mass="10752">GLTFPLSADSEVVLGTSSVGATNPVVTLAGSNGSSSSPPLPMATLAPQEANPHAIPRRHAPVEALARQGSQKTSPFKRQMSLRMNELPSTMQRKSDFPIKNT</sequence>
<feature type="region of interest" description="Disordered" evidence="2">
    <location>
        <begin position="65"/>
        <end position="102"/>
    </location>
</feature>
<evidence type="ECO:0000256" key="2">
    <source>
        <dbReference type="SAM" id="MobiDB-lite"/>
    </source>
</evidence>
<keyword evidence="5" id="KW-1185">Reference proteome</keyword>
<protein>
    <recommendedName>
        <fullName evidence="3">NUMB domain-containing protein</fullName>
    </recommendedName>
</protein>
<evidence type="ECO:0000313" key="4">
    <source>
        <dbReference type="EMBL" id="KAL0170681.1"/>
    </source>
</evidence>
<accession>A0ABD0PAP7</accession>
<dbReference type="Pfam" id="PF06311">
    <property type="entry name" value="NumbF"/>
    <property type="match status" value="1"/>
</dbReference>
<dbReference type="InterPro" id="IPR016698">
    <property type="entry name" value="Numb/numb-like"/>
</dbReference>
<proteinExistence type="predicted"/>
<dbReference type="EMBL" id="JAMKFB020000017">
    <property type="protein sequence ID" value="KAL0170681.1"/>
    <property type="molecule type" value="Genomic_DNA"/>
</dbReference>